<feature type="compositionally biased region" description="Acidic residues" evidence="1">
    <location>
        <begin position="27"/>
        <end position="38"/>
    </location>
</feature>
<protein>
    <submittedName>
        <fullName evidence="4">CTNNB1 binding N-teminal domain-containing protein</fullName>
    </submittedName>
</protein>
<proteinExistence type="predicted"/>
<evidence type="ECO:0000313" key="2">
    <source>
        <dbReference type="EMBL" id="VDM37706.1"/>
    </source>
</evidence>
<dbReference type="AlphaFoldDB" id="A0A0R3XDN6"/>
<sequence length="60" mass="6807">METNDCQVNSTRSGHGKKHEHHPEANEKEEEEEEEEEEAHPLAKTMYPSPSQASTQQSAM</sequence>
<accession>A0A0R3XDN6</accession>
<evidence type="ECO:0000313" key="3">
    <source>
        <dbReference type="Proteomes" id="UP000274429"/>
    </source>
</evidence>
<evidence type="ECO:0000313" key="4">
    <source>
        <dbReference type="WBParaSite" id="TTAC_0001166301-mRNA-1"/>
    </source>
</evidence>
<dbReference type="Proteomes" id="UP000274429">
    <property type="component" value="Unassembled WGS sequence"/>
</dbReference>
<organism evidence="4">
    <name type="scientific">Hydatigena taeniaeformis</name>
    <name type="common">Feline tapeworm</name>
    <name type="synonym">Taenia taeniaeformis</name>
    <dbReference type="NCBI Taxonomy" id="6205"/>
    <lineage>
        <taxon>Eukaryota</taxon>
        <taxon>Metazoa</taxon>
        <taxon>Spiralia</taxon>
        <taxon>Lophotrochozoa</taxon>
        <taxon>Platyhelminthes</taxon>
        <taxon>Cestoda</taxon>
        <taxon>Eucestoda</taxon>
        <taxon>Cyclophyllidea</taxon>
        <taxon>Taeniidae</taxon>
        <taxon>Hydatigera</taxon>
    </lineage>
</organism>
<reference evidence="4" key="1">
    <citation type="submission" date="2017-02" db="UniProtKB">
        <authorList>
            <consortium name="WormBaseParasite"/>
        </authorList>
    </citation>
    <scope>IDENTIFICATION</scope>
</reference>
<dbReference type="EMBL" id="UYWX01026492">
    <property type="protein sequence ID" value="VDM37706.1"/>
    <property type="molecule type" value="Genomic_DNA"/>
</dbReference>
<dbReference type="WBParaSite" id="TTAC_0001166301-mRNA-1">
    <property type="protein sequence ID" value="TTAC_0001166301-mRNA-1"/>
    <property type="gene ID" value="TTAC_0001166301"/>
</dbReference>
<reference evidence="2 3" key="2">
    <citation type="submission" date="2018-11" db="EMBL/GenBank/DDBJ databases">
        <authorList>
            <consortium name="Pathogen Informatics"/>
        </authorList>
    </citation>
    <scope>NUCLEOTIDE SEQUENCE [LARGE SCALE GENOMIC DNA]</scope>
</reference>
<name>A0A0R3XDN6_HYDTA</name>
<evidence type="ECO:0000256" key="1">
    <source>
        <dbReference type="SAM" id="MobiDB-lite"/>
    </source>
</evidence>
<gene>
    <name evidence="2" type="ORF">TTAC_LOCUS11646</name>
</gene>
<feature type="region of interest" description="Disordered" evidence="1">
    <location>
        <begin position="1"/>
        <end position="60"/>
    </location>
</feature>
<feature type="compositionally biased region" description="Low complexity" evidence="1">
    <location>
        <begin position="48"/>
        <end position="60"/>
    </location>
</feature>
<feature type="compositionally biased region" description="Polar residues" evidence="1">
    <location>
        <begin position="1"/>
        <end position="13"/>
    </location>
</feature>
<keyword evidence="3" id="KW-1185">Reference proteome</keyword>